<dbReference type="InterPro" id="IPR036388">
    <property type="entry name" value="WH-like_DNA-bd_sf"/>
</dbReference>
<evidence type="ECO:0000313" key="7">
    <source>
        <dbReference type="Proteomes" id="UP000291343"/>
    </source>
</evidence>
<evidence type="ECO:0000313" key="6">
    <source>
        <dbReference type="EMBL" id="RZF34041.1"/>
    </source>
</evidence>
<organism evidence="6 7">
    <name type="scientific">Laodelphax striatellus</name>
    <name type="common">Small brown planthopper</name>
    <name type="synonym">Delphax striatella</name>
    <dbReference type="NCBI Taxonomy" id="195883"/>
    <lineage>
        <taxon>Eukaryota</taxon>
        <taxon>Metazoa</taxon>
        <taxon>Ecdysozoa</taxon>
        <taxon>Arthropoda</taxon>
        <taxon>Hexapoda</taxon>
        <taxon>Insecta</taxon>
        <taxon>Pterygota</taxon>
        <taxon>Neoptera</taxon>
        <taxon>Paraneoptera</taxon>
        <taxon>Hemiptera</taxon>
        <taxon>Auchenorrhyncha</taxon>
        <taxon>Fulgoroidea</taxon>
        <taxon>Delphacidae</taxon>
        <taxon>Criomorphinae</taxon>
        <taxon>Laodelphax</taxon>
    </lineage>
</organism>
<dbReference type="GO" id="GO:0004674">
    <property type="term" value="F:protein serine/threonine kinase activity"/>
    <property type="evidence" value="ECO:0007669"/>
    <property type="project" value="InterPro"/>
</dbReference>
<keyword evidence="4" id="KW-0067">ATP-binding</keyword>
<dbReference type="PANTHER" id="PTHR45852:SF1">
    <property type="entry name" value="SERINE_THREONINE-PROTEIN KINASE RIO2"/>
    <property type="match status" value="1"/>
</dbReference>
<dbReference type="SUPFAM" id="SSF46785">
    <property type="entry name" value="Winged helix' DNA-binding domain"/>
    <property type="match status" value="1"/>
</dbReference>
<dbReference type="STRING" id="195883.A0A482WLI7"/>
<dbReference type="PANTHER" id="PTHR45852">
    <property type="entry name" value="SER/THR-PROTEIN KINASE RIO2"/>
    <property type="match status" value="1"/>
</dbReference>
<keyword evidence="2" id="KW-0547">Nucleotide-binding</keyword>
<feature type="domain" description="RIO2 kinase winged helix" evidence="5">
    <location>
        <begin position="9"/>
        <end position="89"/>
    </location>
</feature>
<comment type="caution">
    <text evidence="6">The sequence shown here is derived from an EMBL/GenBank/DDBJ whole genome shotgun (WGS) entry which is preliminary data.</text>
</comment>
<keyword evidence="1" id="KW-0808">Transferase</keyword>
<evidence type="ECO:0000256" key="4">
    <source>
        <dbReference type="ARBA" id="ARBA00022840"/>
    </source>
</evidence>
<dbReference type="FunFam" id="1.10.10.10:FF:000053">
    <property type="entry name" value="Serine/threonine-protein kinase RIO2"/>
    <property type="match status" value="1"/>
</dbReference>
<dbReference type="Pfam" id="PF09202">
    <property type="entry name" value="Rio2_N"/>
    <property type="match status" value="1"/>
</dbReference>
<proteinExistence type="predicted"/>
<dbReference type="InterPro" id="IPR036390">
    <property type="entry name" value="WH_DNA-bd_sf"/>
</dbReference>
<dbReference type="EMBL" id="QKKF02032825">
    <property type="protein sequence ID" value="RZF34041.1"/>
    <property type="molecule type" value="Genomic_DNA"/>
</dbReference>
<dbReference type="GO" id="GO:0030490">
    <property type="term" value="P:maturation of SSU-rRNA"/>
    <property type="evidence" value="ECO:0007669"/>
    <property type="project" value="TreeGrafter"/>
</dbReference>
<dbReference type="Proteomes" id="UP000291343">
    <property type="component" value="Unassembled WGS sequence"/>
</dbReference>
<dbReference type="GO" id="GO:0005829">
    <property type="term" value="C:cytosol"/>
    <property type="evidence" value="ECO:0007669"/>
    <property type="project" value="TreeGrafter"/>
</dbReference>
<evidence type="ECO:0000256" key="1">
    <source>
        <dbReference type="ARBA" id="ARBA00022679"/>
    </source>
</evidence>
<evidence type="ECO:0000259" key="5">
    <source>
        <dbReference type="Pfam" id="PF09202"/>
    </source>
</evidence>
<dbReference type="GO" id="GO:0005634">
    <property type="term" value="C:nucleus"/>
    <property type="evidence" value="ECO:0007669"/>
    <property type="project" value="TreeGrafter"/>
</dbReference>
<dbReference type="SMR" id="A0A482WLI7"/>
<dbReference type="InterPro" id="IPR015285">
    <property type="entry name" value="RIO2_wHTH_N"/>
</dbReference>
<protein>
    <recommendedName>
        <fullName evidence="5">RIO2 kinase winged helix domain-containing protein</fullName>
    </recommendedName>
</protein>
<name>A0A482WLI7_LAOST</name>
<dbReference type="Gene3D" id="1.10.10.10">
    <property type="entry name" value="Winged helix-like DNA-binding domain superfamily/Winged helix DNA-binding domain"/>
    <property type="match status" value="1"/>
</dbReference>
<dbReference type="GO" id="GO:0005524">
    <property type="term" value="F:ATP binding"/>
    <property type="evidence" value="ECO:0007669"/>
    <property type="project" value="UniProtKB-KW"/>
</dbReference>
<dbReference type="OrthoDB" id="10258631at2759"/>
<reference evidence="6 7" key="1">
    <citation type="journal article" date="2017" name="Gigascience">
        <title>Genome sequence of the small brown planthopper, Laodelphax striatellus.</title>
        <authorList>
            <person name="Zhu J."/>
            <person name="Jiang F."/>
            <person name="Wang X."/>
            <person name="Yang P."/>
            <person name="Bao Y."/>
            <person name="Zhao W."/>
            <person name="Wang W."/>
            <person name="Lu H."/>
            <person name="Wang Q."/>
            <person name="Cui N."/>
            <person name="Li J."/>
            <person name="Chen X."/>
            <person name="Luo L."/>
            <person name="Yu J."/>
            <person name="Kang L."/>
            <person name="Cui F."/>
        </authorList>
    </citation>
    <scope>NUCLEOTIDE SEQUENCE [LARGE SCALE GENOMIC DNA]</scope>
    <source>
        <strain evidence="6">Lst14</strain>
    </source>
</reference>
<accession>A0A482WLI7</accession>
<dbReference type="AlphaFoldDB" id="A0A482WLI7"/>
<dbReference type="GO" id="GO:0030688">
    <property type="term" value="C:preribosome, small subunit precursor"/>
    <property type="evidence" value="ECO:0007669"/>
    <property type="project" value="TreeGrafter"/>
</dbReference>
<dbReference type="InParanoid" id="A0A482WLI7"/>
<evidence type="ECO:0000256" key="3">
    <source>
        <dbReference type="ARBA" id="ARBA00022777"/>
    </source>
</evidence>
<sequence length="118" mass="13512">MGKLNVTILRYLSKEDFRVLTAIEMGMKNHELVPGSLAASIANLRHGGVHKLLRELCKHRLLSYERGKHYDGYRLTNSGYDYLALKSLTSCLLSETRLAPEGVQRLYRGRWSRQYGLS</sequence>
<evidence type="ECO:0000256" key="2">
    <source>
        <dbReference type="ARBA" id="ARBA00022741"/>
    </source>
</evidence>
<keyword evidence="3" id="KW-0418">Kinase</keyword>
<keyword evidence="7" id="KW-1185">Reference proteome</keyword>
<gene>
    <name evidence="6" type="ORF">LSTR_LSTR015724</name>
</gene>